<evidence type="ECO:0000259" key="4">
    <source>
        <dbReference type="Pfam" id="PF13874"/>
    </source>
</evidence>
<dbReference type="Gene3D" id="1.20.5.490">
    <property type="entry name" value="Single helix bin"/>
    <property type="match status" value="1"/>
</dbReference>
<dbReference type="InterPro" id="IPR025712">
    <property type="entry name" value="Nup54_alpha-helical_dom"/>
</dbReference>
<dbReference type="InterPro" id="IPR024864">
    <property type="entry name" value="Nup54/Nup57/Nup44"/>
</dbReference>
<dbReference type="AlphaFoldDB" id="A0A7R8D4K8"/>
<dbReference type="GO" id="GO:0036228">
    <property type="term" value="P:protein localization to nuclear inner membrane"/>
    <property type="evidence" value="ECO:0007669"/>
    <property type="project" value="TreeGrafter"/>
</dbReference>
<keyword evidence="2" id="KW-0813">Transport</keyword>
<dbReference type="Pfam" id="PF13874">
    <property type="entry name" value="Nup54"/>
    <property type="match status" value="1"/>
</dbReference>
<evidence type="ECO:0000256" key="3">
    <source>
        <dbReference type="ARBA" id="ARBA00023242"/>
    </source>
</evidence>
<evidence type="ECO:0000313" key="6">
    <source>
        <dbReference type="EMBL" id="CAF3026887.1"/>
    </source>
</evidence>
<feature type="domain" description="Nucleoporin Nup54 alpha-helical" evidence="4">
    <location>
        <begin position="200"/>
        <end position="318"/>
    </location>
</feature>
<dbReference type="Proteomes" id="UP000675881">
    <property type="component" value="Chromosome 8"/>
</dbReference>
<dbReference type="GO" id="GO:0044613">
    <property type="term" value="C:nuclear pore central transport channel"/>
    <property type="evidence" value="ECO:0007669"/>
    <property type="project" value="TreeGrafter"/>
</dbReference>
<accession>A0A7R8D4K8</accession>
<name>A0A7R8D4K8_LEPSM</name>
<protein>
    <submittedName>
        <fullName evidence="6">NUP54</fullName>
    </submittedName>
</protein>
<dbReference type="EMBL" id="HG994587">
    <property type="protein sequence ID" value="CAF3026887.1"/>
    <property type="molecule type" value="Genomic_DNA"/>
</dbReference>
<proteinExistence type="predicted"/>
<gene>
    <name evidence="6" type="ORF">LSAA_13584</name>
</gene>
<keyword evidence="3" id="KW-0539">Nucleus</keyword>
<dbReference type="PANTHER" id="PTHR13000:SF0">
    <property type="entry name" value="NUCLEOPORIN P54"/>
    <property type="match status" value="1"/>
</dbReference>
<dbReference type="Gene3D" id="1.20.5.170">
    <property type="match status" value="1"/>
</dbReference>
<dbReference type="GO" id="GO:0017056">
    <property type="term" value="F:structural constituent of nuclear pore"/>
    <property type="evidence" value="ECO:0007669"/>
    <property type="project" value="TreeGrafter"/>
</dbReference>
<dbReference type="OrthoDB" id="6360598at2759"/>
<reference evidence="6" key="1">
    <citation type="submission" date="2021-02" db="EMBL/GenBank/DDBJ databases">
        <authorList>
            <person name="Bekaert M."/>
        </authorList>
    </citation>
    <scope>NUCLEOTIDE SEQUENCE</scope>
    <source>
        <strain evidence="6">IoA-00</strain>
    </source>
</reference>
<organism evidence="6 7">
    <name type="scientific">Lepeophtheirus salmonis</name>
    <name type="common">Salmon louse</name>
    <name type="synonym">Caligus salmonis</name>
    <dbReference type="NCBI Taxonomy" id="72036"/>
    <lineage>
        <taxon>Eukaryota</taxon>
        <taxon>Metazoa</taxon>
        <taxon>Ecdysozoa</taxon>
        <taxon>Arthropoda</taxon>
        <taxon>Crustacea</taxon>
        <taxon>Multicrustacea</taxon>
        <taxon>Hexanauplia</taxon>
        <taxon>Copepoda</taxon>
        <taxon>Siphonostomatoida</taxon>
        <taxon>Caligidae</taxon>
        <taxon>Lepeophtheirus</taxon>
    </lineage>
</organism>
<evidence type="ECO:0000259" key="5">
    <source>
        <dbReference type="Pfam" id="PF18437"/>
    </source>
</evidence>
<evidence type="ECO:0000256" key="1">
    <source>
        <dbReference type="ARBA" id="ARBA00004123"/>
    </source>
</evidence>
<dbReference type="GO" id="GO:0006999">
    <property type="term" value="P:nuclear pore organization"/>
    <property type="evidence" value="ECO:0007669"/>
    <property type="project" value="TreeGrafter"/>
</dbReference>
<evidence type="ECO:0000256" key="2">
    <source>
        <dbReference type="ARBA" id="ARBA00022448"/>
    </source>
</evidence>
<dbReference type="GO" id="GO:0006607">
    <property type="term" value="P:NLS-bearing protein import into nucleus"/>
    <property type="evidence" value="ECO:0007669"/>
    <property type="project" value="TreeGrafter"/>
</dbReference>
<dbReference type="PANTHER" id="PTHR13000">
    <property type="entry name" value="NUCLEOPORIN P54"/>
    <property type="match status" value="1"/>
</dbReference>
<sequence>MSFKFGTTSFQQPQQQQQQAPSLDLLYSSILQCSVFGDDRDGLLGRWNLLQASWGSGKAALNQNSIIEIRPDNPLNRFKAIGYTALPSWKDEHELLSVNVKGKKPSEIDSNVFANGMQGILGNRPEIKVVIESIVAVGDGAEVTFYVKSLGAPQRASAEKILAYFYTPGPANNLKNAGLECPVRRIAFSKEQVKEYLDSPPMGVDPRLWKQAQLDNPDPNKLIPVPMIGFKSLQQRIQCQEVQAKSYQGRLDSIAEEISDLQKRHQDTLALMTETTKRKQLELGHRVLHVIVRQEATRKLGFTIQPEEEKLRIRLRSSQDGSGSLVLGPSEKYEMDPFLIQDVRSVLKQQQDGIHALVEMVKEDAKDLELIATSLNKEKEGGGY</sequence>
<evidence type="ECO:0000313" key="7">
    <source>
        <dbReference type="Proteomes" id="UP000675881"/>
    </source>
</evidence>
<dbReference type="InterPro" id="IPR040985">
    <property type="entry name" value="Nup54_C"/>
</dbReference>
<keyword evidence="7" id="KW-1185">Reference proteome</keyword>
<comment type="subcellular location">
    <subcellularLocation>
        <location evidence="1">Nucleus</location>
    </subcellularLocation>
</comment>
<feature type="domain" description="Nup54 C-terminal interacting" evidence="5">
    <location>
        <begin position="333"/>
        <end position="371"/>
    </location>
</feature>
<dbReference type="Pfam" id="PF18437">
    <property type="entry name" value="Nup54_C"/>
    <property type="match status" value="1"/>
</dbReference>